<sequence length="138" mass="14861">MTQSPSLHALQPLGPGPHYVDQHIWLPQLFAEHAQAGQPFIDGKTFERCRFEGPAVLLPLAGTTFDACNMGEASGDIRNLLLAPVGESKVVGVIPVRNCAFRDCAFYMVGFTGTTEFLKQFRQMVGLPDAPSANGGEA</sequence>
<gene>
    <name evidence="1" type="ORF">GCM10009422_04380</name>
</gene>
<proteinExistence type="predicted"/>
<evidence type="ECO:0000313" key="1">
    <source>
        <dbReference type="EMBL" id="GAA0612563.1"/>
    </source>
</evidence>
<comment type="caution">
    <text evidence="1">The sequence shown here is derived from an EMBL/GenBank/DDBJ whole genome shotgun (WGS) entry which is preliminary data.</text>
</comment>
<keyword evidence="2" id="KW-1185">Reference proteome</keyword>
<name>A0ABN1GJ03_9CAUL</name>
<organism evidence="1 2">
    <name type="scientific">Brevundimonas kwangchunensis</name>
    <dbReference type="NCBI Taxonomy" id="322163"/>
    <lineage>
        <taxon>Bacteria</taxon>
        <taxon>Pseudomonadati</taxon>
        <taxon>Pseudomonadota</taxon>
        <taxon>Alphaproteobacteria</taxon>
        <taxon>Caulobacterales</taxon>
        <taxon>Caulobacteraceae</taxon>
        <taxon>Brevundimonas</taxon>
    </lineage>
</organism>
<dbReference type="EMBL" id="BAAAGA010000001">
    <property type="protein sequence ID" value="GAA0612563.1"/>
    <property type="molecule type" value="Genomic_DNA"/>
</dbReference>
<evidence type="ECO:0000313" key="2">
    <source>
        <dbReference type="Proteomes" id="UP001501352"/>
    </source>
</evidence>
<dbReference type="RefSeq" id="WP_343789684.1">
    <property type="nucleotide sequence ID" value="NZ_BAAAGA010000001.1"/>
</dbReference>
<protein>
    <submittedName>
        <fullName evidence="1">Uncharacterized protein</fullName>
    </submittedName>
</protein>
<dbReference type="Proteomes" id="UP001501352">
    <property type="component" value="Unassembled WGS sequence"/>
</dbReference>
<reference evidence="1 2" key="1">
    <citation type="journal article" date="2019" name="Int. J. Syst. Evol. Microbiol.">
        <title>The Global Catalogue of Microorganisms (GCM) 10K type strain sequencing project: providing services to taxonomists for standard genome sequencing and annotation.</title>
        <authorList>
            <consortium name="The Broad Institute Genomics Platform"/>
            <consortium name="The Broad Institute Genome Sequencing Center for Infectious Disease"/>
            <person name="Wu L."/>
            <person name="Ma J."/>
        </authorList>
    </citation>
    <scope>NUCLEOTIDE SEQUENCE [LARGE SCALE GENOMIC DNA]</scope>
    <source>
        <strain evidence="1 2">JCM 12928</strain>
    </source>
</reference>
<accession>A0ABN1GJ03</accession>